<dbReference type="RefSeq" id="WP_194030130.1">
    <property type="nucleotide sequence ID" value="NZ_JADEWZ010000020.1"/>
</dbReference>
<dbReference type="InterPro" id="IPR029464">
    <property type="entry name" value="HSDR_N"/>
</dbReference>
<feature type="region of interest" description="Disordered" evidence="1">
    <location>
        <begin position="238"/>
        <end position="260"/>
    </location>
</feature>
<dbReference type="InterPro" id="IPR017035">
    <property type="entry name" value="UCP035009_HsdR_All3000-type"/>
</dbReference>
<organism evidence="3 4">
    <name type="scientific">Lusitaniella coriacea LEGE 07157</name>
    <dbReference type="NCBI Taxonomy" id="945747"/>
    <lineage>
        <taxon>Bacteria</taxon>
        <taxon>Bacillati</taxon>
        <taxon>Cyanobacteriota</taxon>
        <taxon>Cyanophyceae</taxon>
        <taxon>Spirulinales</taxon>
        <taxon>Lusitaniellaceae</taxon>
        <taxon>Lusitaniella</taxon>
    </lineage>
</organism>
<gene>
    <name evidence="3" type="ORF">IQ249_14135</name>
</gene>
<dbReference type="AlphaFoldDB" id="A0A8J7DXF5"/>
<name>A0A8J7DXF5_9CYAN</name>
<dbReference type="EMBL" id="JADEWZ010000020">
    <property type="protein sequence ID" value="MBE9117036.1"/>
    <property type="molecule type" value="Genomic_DNA"/>
</dbReference>
<accession>A0A8J7DXF5</accession>
<protein>
    <submittedName>
        <fullName evidence="3">Type I restriction enzyme HsdR N-terminal domain-containing protein</fullName>
    </submittedName>
</protein>
<dbReference type="Proteomes" id="UP000654482">
    <property type="component" value="Unassembled WGS sequence"/>
</dbReference>
<evidence type="ECO:0000313" key="4">
    <source>
        <dbReference type="Proteomes" id="UP000654482"/>
    </source>
</evidence>
<keyword evidence="4" id="KW-1185">Reference proteome</keyword>
<dbReference type="Pfam" id="PF13588">
    <property type="entry name" value="HSDR_N_2"/>
    <property type="match status" value="1"/>
</dbReference>
<evidence type="ECO:0000259" key="2">
    <source>
        <dbReference type="Pfam" id="PF13588"/>
    </source>
</evidence>
<reference evidence="3" key="1">
    <citation type="submission" date="2020-10" db="EMBL/GenBank/DDBJ databases">
        <authorList>
            <person name="Castelo-Branco R."/>
            <person name="Eusebio N."/>
            <person name="Adriana R."/>
            <person name="Vieira A."/>
            <person name="Brugerolle De Fraissinette N."/>
            <person name="Rezende De Castro R."/>
            <person name="Schneider M.P."/>
            <person name="Vasconcelos V."/>
            <person name="Leao P.N."/>
        </authorList>
    </citation>
    <scope>NUCLEOTIDE SEQUENCE</scope>
    <source>
        <strain evidence="3">LEGE 07157</strain>
    </source>
</reference>
<dbReference type="PIRSF" id="PIRSF035009">
    <property type="entry name" value="UCP035009_HSDR_N"/>
    <property type="match status" value="1"/>
</dbReference>
<evidence type="ECO:0000256" key="1">
    <source>
        <dbReference type="SAM" id="MobiDB-lite"/>
    </source>
</evidence>
<feature type="domain" description="Type I restriction enzyme R protein N-terminal" evidence="2">
    <location>
        <begin position="24"/>
        <end position="126"/>
    </location>
</feature>
<proteinExistence type="predicted"/>
<evidence type="ECO:0000313" key="3">
    <source>
        <dbReference type="EMBL" id="MBE9117036.1"/>
    </source>
</evidence>
<sequence length="360" mass="41308">MSFDEKFAALVQRLPSLRGNLQTEEATKNALVMPFILALGYDIFNPKEVVPEFTADVGIKKGEKVDYAILNDEEIILLVECKKAGVDLRDAEMSQLFRYFSVTKARITILTNGIQYRFYSDLEEPNKMDQRPFLELDLEDPRPNLVKEVKKLAKDDFDLEEVLSTASELKYTSAIKKILAEQYESPDEDFCRYFFTQVNPRSRWIGTAKETFIPLVEKGLHQFISEKVSDRLLSALETEGEPSKGVQEDKPQVEISDDEDSGIVTTEEELQAFRIVQAIAAKVVDPERIAHRDAKTYMSVFFEDNNRKPICRFWFNTRQKHLGTFDANKQETKNSIESVADIYQYSEQIISAIQSYASQS</sequence>
<comment type="caution">
    <text evidence="3">The sequence shown here is derived from an EMBL/GenBank/DDBJ whole genome shotgun (WGS) entry which is preliminary data.</text>
</comment>